<comment type="subunit">
    <text evidence="16">Composed of six subunits; NqrA, NqrB, NqrC, NqrD, NqrE and NqrF.</text>
</comment>
<evidence type="ECO:0000256" key="6">
    <source>
        <dbReference type="ARBA" id="ARBA00022643"/>
    </source>
</evidence>
<dbReference type="InterPro" id="IPR010966">
    <property type="entry name" value="NqrB"/>
</dbReference>
<dbReference type="EMBL" id="FUKI01000017">
    <property type="protein sequence ID" value="SJM89557.1"/>
    <property type="molecule type" value="Genomic_DNA"/>
</dbReference>
<keyword evidence="3" id="KW-0997">Cell inner membrane</keyword>
<dbReference type="HAMAP" id="MF_00426">
    <property type="entry name" value="NqrB"/>
    <property type="match status" value="1"/>
</dbReference>
<keyword evidence="14 16" id="KW-0472">Membrane</keyword>
<keyword evidence="6 16" id="KW-0288">FMN</keyword>
<evidence type="ECO:0000256" key="8">
    <source>
        <dbReference type="ARBA" id="ARBA00022967"/>
    </source>
</evidence>
<dbReference type="GO" id="GO:0055085">
    <property type="term" value="P:transmembrane transport"/>
    <property type="evidence" value="ECO:0007669"/>
    <property type="project" value="InterPro"/>
</dbReference>
<evidence type="ECO:0000256" key="4">
    <source>
        <dbReference type="ARBA" id="ARBA00022553"/>
    </source>
</evidence>
<comment type="similarity">
    <text evidence="16">Belongs to the NqrB/RnfD family.</text>
</comment>
<evidence type="ECO:0000256" key="5">
    <source>
        <dbReference type="ARBA" id="ARBA00022630"/>
    </source>
</evidence>
<keyword evidence="9 16" id="KW-1133">Transmembrane helix</keyword>
<comment type="function">
    <text evidence="16">NQR complex catalyzes the reduction of ubiquinone-1 to ubiquinol by two successive reactions, coupled with the transport of Na(+) ions from the cytoplasm to the periplasm. NqrA to NqrE are probably involved in the second step, the conversion of ubisemiquinone to ubiquinol.</text>
</comment>
<organism evidence="18 19">
    <name type="scientific">Crenothrix polyspora</name>
    <dbReference type="NCBI Taxonomy" id="360316"/>
    <lineage>
        <taxon>Bacteria</taxon>
        <taxon>Pseudomonadati</taxon>
        <taxon>Pseudomonadota</taxon>
        <taxon>Gammaproteobacteria</taxon>
        <taxon>Methylococcales</taxon>
        <taxon>Crenotrichaceae</taxon>
        <taxon>Crenothrix</taxon>
    </lineage>
</organism>
<dbReference type="RefSeq" id="WP_087142174.1">
    <property type="nucleotide sequence ID" value="NZ_FUKI01000017.1"/>
</dbReference>
<feature type="transmembrane region" description="Helical" evidence="16">
    <location>
        <begin position="368"/>
        <end position="388"/>
    </location>
</feature>
<keyword evidence="5 16" id="KW-0285">Flavoprotein</keyword>
<evidence type="ECO:0000256" key="11">
    <source>
        <dbReference type="ARBA" id="ARBA00023053"/>
    </source>
</evidence>
<dbReference type="AlphaFoldDB" id="A0A1R4GZY7"/>
<dbReference type="PANTHER" id="PTHR30578:SF1">
    <property type="entry name" value="NA(+)-TRANSLOCATING NADH-QUINONE REDUCTASE SUBUNIT B"/>
    <property type="match status" value="1"/>
</dbReference>
<keyword evidence="4 16" id="KW-0597">Phosphoprotein</keyword>
<dbReference type="EC" id="7.2.1.1" evidence="16"/>
<feature type="transmembrane region" description="Helical" evidence="16">
    <location>
        <begin position="344"/>
        <end position="362"/>
    </location>
</feature>
<keyword evidence="11 16" id="KW-0915">Sodium</keyword>
<feature type="transmembrane region" description="Helical" evidence="16">
    <location>
        <begin position="117"/>
        <end position="139"/>
    </location>
</feature>
<accession>A0A1R4GZY7</accession>
<evidence type="ECO:0000313" key="18">
    <source>
        <dbReference type="EMBL" id="SJM89557.1"/>
    </source>
</evidence>
<evidence type="ECO:0000256" key="3">
    <source>
        <dbReference type="ARBA" id="ARBA00022519"/>
    </source>
</evidence>
<gene>
    <name evidence="16 18" type="primary">nqrB</name>
    <name evidence="18" type="ORF">CRENPOLYSF1_1130013</name>
</gene>
<dbReference type="GO" id="GO:0010181">
    <property type="term" value="F:FMN binding"/>
    <property type="evidence" value="ECO:0007669"/>
    <property type="project" value="InterPro"/>
</dbReference>
<protein>
    <recommendedName>
        <fullName evidence="16">Na(+)-translocating NADH-quinone reductase subunit B</fullName>
        <shortName evidence="16">Na(+)-NQR subunit B</shortName>
        <shortName evidence="16">Na(+)-translocating NQR subunit B</shortName>
        <ecNumber evidence="16">7.2.1.1</ecNumber>
    </recommendedName>
    <alternativeName>
        <fullName evidence="16">NQR complex subunit B</fullName>
    </alternativeName>
    <alternativeName>
        <fullName evidence="16">NQR-1 subunit B</fullName>
    </alternativeName>
</protein>
<proteinExistence type="inferred from homology"/>
<keyword evidence="10 16" id="KW-0520">NAD</keyword>
<dbReference type="PANTHER" id="PTHR30578">
    <property type="entry name" value="ELECTRON TRANSPORT COMPLEX PROTEIN RNFD"/>
    <property type="match status" value="1"/>
</dbReference>
<reference evidence="19" key="1">
    <citation type="submission" date="2017-02" db="EMBL/GenBank/DDBJ databases">
        <authorList>
            <person name="Daims H."/>
        </authorList>
    </citation>
    <scope>NUCLEOTIDE SEQUENCE [LARGE SCALE GENOMIC DNA]</scope>
</reference>
<evidence type="ECO:0000256" key="10">
    <source>
        <dbReference type="ARBA" id="ARBA00023027"/>
    </source>
</evidence>
<feature type="transmembrane region" description="Helical" evidence="16">
    <location>
        <begin position="159"/>
        <end position="180"/>
    </location>
</feature>
<feature type="modified residue" description="FMN phosphoryl threonine" evidence="16 17">
    <location>
        <position position="227"/>
    </location>
</feature>
<keyword evidence="15 16" id="KW-0739">Sodium transport</keyword>
<keyword evidence="12 16" id="KW-0406">Ion transport</keyword>
<keyword evidence="18" id="KW-0560">Oxidoreductase</keyword>
<evidence type="ECO:0000256" key="17">
    <source>
        <dbReference type="PIRSR" id="PIRSR016055-50"/>
    </source>
</evidence>
<comment type="cofactor">
    <cofactor evidence="16 17">
        <name>FMN</name>
        <dbReference type="ChEBI" id="CHEBI:58210"/>
    </cofactor>
</comment>
<dbReference type="GO" id="GO:0006814">
    <property type="term" value="P:sodium ion transport"/>
    <property type="evidence" value="ECO:0007669"/>
    <property type="project" value="UniProtKB-UniRule"/>
</dbReference>
<keyword evidence="8 16" id="KW-1278">Translocase</keyword>
<comment type="catalytic activity">
    <reaction evidence="16">
        <text>a ubiquinone + n Na(+)(in) + NADH + H(+) = a ubiquinol + n Na(+)(out) + NAD(+)</text>
        <dbReference type="Rhea" id="RHEA:47748"/>
        <dbReference type="Rhea" id="RHEA-COMP:9565"/>
        <dbReference type="Rhea" id="RHEA-COMP:9566"/>
        <dbReference type="ChEBI" id="CHEBI:15378"/>
        <dbReference type="ChEBI" id="CHEBI:16389"/>
        <dbReference type="ChEBI" id="CHEBI:17976"/>
        <dbReference type="ChEBI" id="CHEBI:29101"/>
        <dbReference type="ChEBI" id="CHEBI:57540"/>
        <dbReference type="ChEBI" id="CHEBI:57945"/>
        <dbReference type="EC" id="7.2.1.1"/>
    </reaction>
</comment>
<dbReference type="Pfam" id="PF03116">
    <property type="entry name" value="NQR2_RnfD_RnfE"/>
    <property type="match status" value="1"/>
</dbReference>
<name>A0A1R4GZY7_9GAMM</name>
<feature type="transmembrane region" description="Helical" evidence="16">
    <location>
        <begin position="284"/>
        <end position="302"/>
    </location>
</feature>
<dbReference type="InterPro" id="IPR004338">
    <property type="entry name" value="NqrB/RnfD"/>
</dbReference>
<keyword evidence="1 16" id="KW-0813">Transport</keyword>
<evidence type="ECO:0000256" key="15">
    <source>
        <dbReference type="ARBA" id="ARBA00023201"/>
    </source>
</evidence>
<dbReference type="Proteomes" id="UP000195667">
    <property type="component" value="Unassembled WGS sequence"/>
</dbReference>
<evidence type="ECO:0000256" key="2">
    <source>
        <dbReference type="ARBA" id="ARBA00022475"/>
    </source>
</evidence>
<keyword evidence="13 16" id="KW-0830">Ubiquinone</keyword>
<evidence type="ECO:0000313" key="19">
    <source>
        <dbReference type="Proteomes" id="UP000195667"/>
    </source>
</evidence>
<feature type="transmembrane region" description="Helical" evidence="16">
    <location>
        <begin position="259"/>
        <end position="277"/>
    </location>
</feature>
<evidence type="ECO:0000256" key="16">
    <source>
        <dbReference type="HAMAP-Rule" id="MF_00426"/>
    </source>
</evidence>
<dbReference type="GO" id="GO:0022904">
    <property type="term" value="P:respiratory electron transport chain"/>
    <property type="evidence" value="ECO:0007669"/>
    <property type="project" value="InterPro"/>
</dbReference>
<evidence type="ECO:0000256" key="1">
    <source>
        <dbReference type="ARBA" id="ARBA00022448"/>
    </source>
</evidence>
<evidence type="ECO:0000256" key="12">
    <source>
        <dbReference type="ARBA" id="ARBA00023065"/>
    </source>
</evidence>
<evidence type="ECO:0000256" key="7">
    <source>
        <dbReference type="ARBA" id="ARBA00022692"/>
    </source>
</evidence>
<dbReference type="GO" id="GO:0005886">
    <property type="term" value="C:plasma membrane"/>
    <property type="evidence" value="ECO:0007669"/>
    <property type="project" value="UniProtKB-SubCell"/>
</dbReference>
<keyword evidence="2 16" id="KW-1003">Cell membrane</keyword>
<comment type="subcellular location">
    <subcellularLocation>
        <location evidence="16">Cell membrane</location>
        <topology evidence="16">Multi-pass membrane protein</topology>
    </subcellularLocation>
</comment>
<feature type="transmembrane region" description="Helical" evidence="16">
    <location>
        <begin position="56"/>
        <end position="73"/>
    </location>
</feature>
<keyword evidence="7 16" id="KW-0812">Transmembrane</keyword>
<evidence type="ECO:0000256" key="14">
    <source>
        <dbReference type="ARBA" id="ARBA00023136"/>
    </source>
</evidence>
<dbReference type="NCBIfam" id="TIGR01937">
    <property type="entry name" value="nqrB"/>
    <property type="match status" value="1"/>
</dbReference>
<evidence type="ECO:0000256" key="9">
    <source>
        <dbReference type="ARBA" id="ARBA00022989"/>
    </source>
</evidence>
<evidence type="ECO:0000256" key="13">
    <source>
        <dbReference type="ARBA" id="ARBA00023075"/>
    </source>
</evidence>
<dbReference type="OrthoDB" id="9776359at2"/>
<dbReference type="NCBIfam" id="NF003756">
    <property type="entry name" value="PRK05349.1"/>
    <property type="match status" value="1"/>
</dbReference>
<keyword evidence="19" id="KW-1185">Reference proteome</keyword>
<dbReference type="PIRSF" id="PIRSF016055">
    <property type="entry name" value="NADH-UbQ_OxRdtase_B_su"/>
    <property type="match status" value="1"/>
</dbReference>
<dbReference type="GO" id="GO:0016655">
    <property type="term" value="F:oxidoreductase activity, acting on NAD(P)H, quinone or similar compound as acceptor"/>
    <property type="evidence" value="ECO:0007669"/>
    <property type="project" value="UniProtKB-UniRule"/>
</dbReference>
<sequence>MSARDILDSIEPHFTKGGKLEKYYGLYEMVDTFIYTPADVTRGTTHVRDGNDLKRTMTFVVIGTLFCVLMAMYNTGYQANHAMEVMGLVQIDNWRSIIMSVFGYSASNPLSNMVHGALYFLPIYIITLAVGGVWEVLFATVRGHEVNEGFLVSSMLYTLIMPPDMPLWQVALGISFGIVIGKEVFGGTGKNFLNPALTGRAFLYFAYPASISGDSVWVAVDGFTAATPLALAANGGLDAVHAAGYSWVQSFLGFEPGCLGETSTLAILIGAAFLLYTRVASYRIIGGVFAGMVAMSLLFNVIGSDTDPMFSIPWYWHLTMGGFAFGMVYMATDPVSAAMTDTGRWVYGALVGIMTVLIRVVNPAFPEGIMLAILFSNMFAPTIDYFVIQANIRRRMKRHAKV</sequence>
<feature type="transmembrane region" description="Helical" evidence="16">
    <location>
        <begin position="314"/>
        <end position="332"/>
    </location>
</feature>